<evidence type="ECO:0000313" key="2">
    <source>
        <dbReference type="Proteomes" id="UP000031599"/>
    </source>
</evidence>
<sequence>MQAPSSIASHAKDREKLWERLTDMDLFCMGRKVVSSWTSRHMRPAPCD</sequence>
<proteinExistence type="predicted"/>
<evidence type="ECO:0000313" key="1">
    <source>
        <dbReference type="EMBL" id="KIG14969.1"/>
    </source>
</evidence>
<accession>A0A0C1ZB98</accession>
<gene>
    <name evidence="1" type="ORF">DB30_06158</name>
</gene>
<reference evidence="1 2" key="1">
    <citation type="submission" date="2014-12" db="EMBL/GenBank/DDBJ databases">
        <title>Genome assembly of Enhygromyxa salina DSM 15201.</title>
        <authorList>
            <person name="Sharma G."/>
            <person name="Subramanian S."/>
        </authorList>
    </citation>
    <scope>NUCLEOTIDE SEQUENCE [LARGE SCALE GENOMIC DNA]</scope>
    <source>
        <strain evidence="1 2">DSM 15201</strain>
    </source>
</reference>
<protein>
    <submittedName>
        <fullName evidence="1">Uncharacterized protein</fullName>
    </submittedName>
</protein>
<name>A0A0C1ZB98_9BACT</name>
<dbReference type="Proteomes" id="UP000031599">
    <property type="component" value="Unassembled WGS sequence"/>
</dbReference>
<dbReference type="AlphaFoldDB" id="A0A0C1ZB98"/>
<comment type="caution">
    <text evidence="1">The sequence shown here is derived from an EMBL/GenBank/DDBJ whole genome shotgun (WGS) entry which is preliminary data.</text>
</comment>
<dbReference type="EMBL" id="JMCC02000062">
    <property type="protein sequence ID" value="KIG14969.1"/>
    <property type="molecule type" value="Genomic_DNA"/>
</dbReference>
<organism evidence="1 2">
    <name type="scientific">Enhygromyxa salina</name>
    <dbReference type="NCBI Taxonomy" id="215803"/>
    <lineage>
        <taxon>Bacteria</taxon>
        <taxon>Pseudomonadati</taxon>
        <taxon>Myxococcota</taxon>
        <taxon>Polyangia</taxon>
        <taxon>Nannocystales</taxon>
        <taxon>Nannocystaceae</taxon>
        <taxon>Enhygromyxa</taxon>
    </lineage>
</organism>